<protein>
    <submittedName>
        <fullName evidence="1">Uncharacterized protein</fullName>
    </submittedName>
</protein>
<dbReference type="EMBL" id="BKCJ011261379">
    <property type="protein sequence ID" value="GFD11798.1"/>
    <property type="molecule type" value="Genomic_DNA"/>
</dbReference>
<name>A0A699TRN9_TANCI</name>
<reference evidence="1" key="1">
    <citation type="journal article" date="2019" name="Sci. Rep.">
        <title>Draft genome of Tanacetum cinerariifolium, the natural source of mosquito coil.</title>
        <authorList>
            <person name="Yamashiro T."/>
            <person name="Shiraishi A."/>
            <person name="Satake H."/>
            <person name="Nakayama K."/>
        </authorList>
    </citation>
    <scope>NUCLEOTIDE SEQUENCE</scope>
</reference>
<accession>A0A699TRN9</accession>
<proteinExistence type="predicted"/>
<organism evidence="1">
    <name type="scientific">Tanacetum cinerariifolium</name>
    <name type="common">Dalmatian daisy</name>
    <name type="synonym">Chrysanthemum cinerariifolium</name>
    <dbReference type="NCBI Taxonomy" id="118510"/>
    <lineage>
        <taxon>Eukaryota</taxon>
        <taxon>Viridiplantae</taxon>
        <taxon>Streptophyta</taxon>
        <taxon>Embryophyta</taxon>
        <taxon>Tracheophyta</taxon>
        <taxon>Spermatophyta</taxon>
        <taxon>Magnoliopsida</taxon>
        <taxon>eudicotyledons</taxon>
        <taxon>Gunneridae</taxon>
        <taxon>Pentapetalae</taxon>
        <taxon>asterids</taxon>
        <taxon>campanulids</taxon>
        <taxon>Asterales</taxon>
        <taxon>Asteraceae</taxon>
        <taxon>Asteroideae</taxon>
        <taxon>Anthemideae</taxon>
        <taxon>Anthemidinae</taxon>
        <taxon>Tanacetum</taxon>
    </lineage>
</organism>
<sequence>MDEEEVNKLNYLNKDIIEQENELQLDGDDVLPDVADPNTVMEEVT</sequence>
<dbReference type="AlphaFoldDB" id="A0A699TRN9"/>
<evidence type="ECO:0000313" key="1">
    <source>
        <dbReference type="EMBL" id="GFD11798.1"/>
    </source>
</evidence>
<comment type="caution">
    <text evidence="1">The sequence shown here is derived from an EMBL/GenBank/DDBJ whole genome shotgun (WGS) entry which is preliminary data.</text>
</comment>
<gene>
    <name evidence="1" type="ORF">Tci_883767</name>
</gene>
<feature type="non-terminal residue" evidence="1">
    <location>
        <position position="45"/>
    </location>
</feature>